<protein>
    <submittedName>
        <fullName evidence="2">Lysophospholipase, alpha-beta hydrolase superfamily</fullName>
    </submittedName>
</protein>
<dbReference type="EMBL" id="FNDZ01000010">
    <property type="protein sequence ID" value="SDJ22817.1"/>
    <property type="molecule type" value="Genomic_DNA"/>
</dbReference>
<dbReference type="Pfam" id="PF12146">
    <property type="entry name" value="Hydrolase_4"/>
    <property type="match status" value="1"/>
</dbReference>
<reference evidence="2 3" key="1">
    <citation type="submission" date="2016-10" db="EMBL/GenBank/DDBJ databases">
        <authorList>
            <person name="de Groot N.N."/>
        </authorList>
    </citation>
    <scope>NUCLEOTIDE SEQUENCE [LARGE SCALE GENOMIC DNA]</scope>
    <source>
        <strain evidence="2 3">CGMCC 1.5058</strain>
    </source>
</reference>
<organism evidence="2 3">
    <name type="scientific">Proteiniclasticum ruminis</name>
    <dbReference type="NCBI Taxonomy" id="398199"/>
    <lineage>
        <taxon>Bacteria</taxon>
        <taxon>Bacillati</taxon>
        <taxon>Bacillota</taxon>
        <taxon>Clostridia</taxon>
        <taxon>Eubacteriales</taxon>
        <taxon>Clostridiaceae</taxon>
        <taxon>Proteiniclasticum</taxon>
    </lineage>
</organism>
<accession>A0A1G8S0S9</accession>
<dbReference type="InterPro" id="IPR051044">
    <property type="entry name" value="MAG_DAG_Lipase"/>
</dbReference>
<dbReference type="SUPFAM" id="SSF53474">
    <property type="entry name" value="alpha/beta-Hydrolases"/>
    <property type="match status" value="1"/>
</dbReference>
<evidence type="ECO:0000259" key="1">
    <source>
        <dbReference type="Pfam" id="PF12146"/>
    </source>
</evidence>
<proteinExistence type="predicted"/>
<feature type="domain" description="Serine aminopeptidase S33" evidence="1">
    <location>
        <begin position="29"/>
        <end position="293"/>
    </location>
</feature>
<dbReference type="Gene3D" id="3.40.50.1820">
    <property type="entry name" value="alpha/beta hydrolase"/>
    <property type="match status" value="1"/>
</dbReference>
<dbReference type="Proteomes" id="UP000183255">
    <property type="component" value="Unassembled WGS sequence"/>
</dbReference>
<dbReference type="PANTHER" id="PTHR11614">
    <property type="entry name" value="PHOSPHOLIPASE-RELATED"/>
    <property type="match status" value="1"/>
</dbReference>
<dbReference type="InterPro" id="IPR029058">
    <property type="entry name" value="AB_hydrolase_fold"/>
</dbReference>
<keyword evidence="2" id="KW-0378">Hydrolase</keyword>
<gene>
    <name evidence="2" type="ORF">SAMN05421804_11030</name>
</gene>
<dbReference type="GO" id="GO:0016787">
    <property type="term" value="F:hydrolase activity"/>
    <property type="evidence" value="ECO:0007669"/>
    <property type="project" value="UniProtKB-KW"/>
</dbReference>
<dbReference type="AlphaFoldDB" id="A0A1G8S0S9"/>
<name>A0A1G8S0S9_9CLOT</name>
<evidence type="ECO:0000313" key="2">
    <source>
        <dbReference type="EMBL" id="SDJ22817.1"/>
    </source>
</evidence>
<dbReference type="RefSeq" id="WP_031577419.1">
    <property type="nucleotide sequence ID" value="NZ_FNDZ01000010.1"/>
</dbReference>
<dbReference type="InterPro" id="IPR022742">
    <property type="entry name" value="Hydrolase_4"/>
</dbReference>
<sequence>MSYQKTVETIPSTNHLYNVHIYIYTPKTKPRYLLQITHGMCEYLERYEPFIRYMTSKGVLVAGHDHAGHGNSIRTMEDLGYFSKDPYDLTLVKDLKNVSDLLSDKYGHLPHFILGHSMGSFMLRKYLMKYGRSLSGIFISGTGGTNKGISAGITLAKSIAAIKGDIHRSSLYNSIFFQGFNKNFKDEKDEFSWLSRDQKVRNAYRKDPKCNFVFTLNAFLGFLSIMKDVTRENWAEAVPKDVPYHLFSGKEDPVGAYGKGVQETYEWLLKAKVKDVTLKLYEGGRHEMLNETNKKEVYEDLFNRMEEMIKDRS</sequence>
<evidence type="ECO:0000313" key="3">
    <source>
        <dbReference type="Proteomes" id="UP000183255"/>
    </source>
</evidence>